<name>A0AA39ULQ5_9AGAR</name>
<proteinExistence type="predicted"/>
<evidence type="ECO:0000313" key="2">
    <source>
        <dbReference type="Proteomes" id="UP001175227"/>
    </source>
</evidence>
<evidence type="ECO:0000313" key="1">
    <source>
        <dbReference type="EMBL" id="KAK0483975.1"/>
    </source>
</evidence>
<reference evidence="1" key="1">
    <citation type="submission" date="2023-06" db="EMBL/GenBank/DDBJ databases">
        <authorList>
            <consortium name="Lawrence Berkeley National Laboratory"/>
            <person name="Ahrendt S."/>
            <person name="Sahu N."/>
            <person name="Indic B."/>
            <person name="Wong-Bajracharya J."/>
            <person name="Merenyi Z."/>
            <person name="Ke H.-M."/>
            <person name="Monk M."/>
            <person name="Kocsube S."/>
            <person name="Drula E."/>
            <person name="Lipzen A."/>
            <person name="Balint B."/>
            <person name="Henrissat B."/>
            <person name="Andreopoulos B."/>
            <person name="Martin F.M."/>
            <person name="Harder C.B."/>
            <person name="Rigling D."/>
            <person name="Ford K.L."/>
            <person name="Foster G.D."/>
            <person name="Pangilinan J."/>
            <person name="Papanicolaou A."/>
            <person name="Barry K."/>
            <person name="LaButti K."/>
            <person name="Viragh M."/>
            <person name="Koriabine M."/>
            <person name="Yan M."/>
            <person name="Riley R."/>
            <person name="Champramary S."/>
            <person name="Plett K.L."/>
            <person name="Tsai I.J."/>
            <person name="Slot J."/>
            <person name="Sipos G."/>
            <person name="Plett J."/>
            <person name="Nagy L.G."/>
            <person name="Grigoriev I.V."/>
        </authorList>
    </citation>
    <scope>NUCLEOTIDE SEQUENCE</scope>
    <source>
        <strain evidence="1">ICMP 16352</strain>
    </source>
</reference>
<dbReference type="EMBL" id="JAUEPR010000006">
    <property type="protein sequence ID" value="KAK0483975.1"/>
    <property type="molecule type" value="Genomic_DNA"/>
</dbReference>
<organism evidence="1 2">
    <name type="scientific">Armillaria novae-zelandiae</name>
    <dbReference type="NCBI Taxonomy" id="153914"/>
    <lineage>
        <taxon>Eukaryota</taxon>
        <taxon>Fungi</taxon>
        <taxon>Dikarya</taxon>
        <taxon>Basidiomycota</taxon>
        <taxon>Agaricomycotina</taxon>
        <taxon>Agaricomycetes</taxon>
        <taxon>Agaricomycetidae</taxon>
        <taxon>Agaricales</taxon>
        <taxon>Marasmiineae</taxon>
        <taxon>Physalacriaceae</taxon>
        <taxon>Armillaria</taxon>
    </lineage>
</organism>
<sequence>MFLSVGQVNAAALIADNAVDACNGSNDYGVGHSCAFKQSQGGVHRCVDGGHERDTALTFIAIRGAVCQSQSPLTTFYFTHGNRDEEDLIALEEVKLLDVDPKALAVNILILVR</sequence>
<comment type="caution">
    <text evidence="1">The sequence shown here is derived from an EMBL/GenBank/DDBJ whole genome shotgun (WGS) entry which is preliminary data.</text>
</comment>
<protein>
    <submittedName>
        <fullName evidence="1">Uncharacterized protein</fullName>
    </submittedName>
</protein>
<accession>A0AA39ULQ5</accession>
<dbReference type="AlphaFoldDB" id="A0AA39ULQ5"/>
<gene>
    <name evidence="1" type="ORF">IW261DRAFT_1561756</name>
</gene>
<dbReference type="Proteomes" id="UP001175227">
    <property type="component" value="Unassembled WGS sequence"/>
</dbReference>
<keyword evidence="2" id="KW-1185">Reference proteome</keyword>